<feature type="transmembrane region" description="Helical" evidence="1">
    <location>
        <begin position="12"/>
        <end position="30"/>
    </location>
</feature>
<sequence>MGSVLSSSLRRIMWSSFFLLSTNLVFLFLLKNGKTNTRLLCKRISFLARLVKLARRIRRIIVLVPRSLSGAERRESAYEKECVFHRGGKRGHWPVEGIFPVSPPPHDVHRGPGIGGGSSGISGAAVLARWGEGGGVGRTRSDGSASLLGARCRSFVAAEAAEPGTESMLPLMEERYELIALEEMYSLVLLGDAVSGAVPCTTGNFFENLKSICGF</sequence>
<dbReference type="EMBL" id="MF467281">
    <property type="protein sequence ID" value="ATI21108.1"/>
    <property type="molecule type" value="Genomic_DNA"/>
</dbReference>
<evidence type="ECO:0000256" key="1">
    <source>
        <dbReference type="SAM" id="Phobius"/>
    </source>
</evidence>
<dbReference type="KEGG" id="vg:65100370"/>
<dbReference type="RefSeq" id="YP_010085298.1">
    <property type="nucleotide sequence ID" value="NC_055229.1"/>
</dbReference>
<reference evidence="2 3" key="1">
    <citation type="journal article" date="2017" name="Virus Res.">
        <title>Complete genomic characterisation of two novel poxviruses (WKPV and EKPV) from western and eastern grey kangaroos.</title>
        <authorList>
            <person name="Bennett M."/>
            <person name="Tu S.L."/>
            <person name="Upton C."/>
            <person name="McArtor C."/>
            <person name="Gillett A."/>
            <person name="Laird T."/>
            <person name="O'Dea M."/>
        </authorList>
    </citation>
    <scope>NUCLEOTIDE SEQUENCE [LARGE SCALE GENOMIC DNA]</scope>
    <source>
        <strain evidence="2">Sunshine Coast</strain>
    </source>
</reference>
<keyword evidence="3" id="KW-1185">Reference proteome</keyword>
<evidence type="ECO:0000313" key="3">
    <source>
        <dbReference type="Proteomes" id="UP000318205"/>
    </source>
</evidence>
<keyword evidence="1" id="KW-1133">Transmembrane helix</keyword>
<dbReference type="Proteomes" id="UP000318205">
    <property type="component" value="Segment"/>
</dbReference>
<accession>A0A2C9DSX5</accession>
<keyword evidence="1" id="KW-0472">Membrane</keyword>
<proteinExistence type="predicted"/>
<protein>
    <submittedName>
        <fullName evidence="2">Uncharacterized protein</fullName>
    </submittedName>
</protein>
<evidence type="ECO:0000313" key="2">
    <source>
        <dbReference type="EMBL" id="ATI21108.1"/>
    </source>
</evidence>
<dbReference type="GeneID" id="65100370"/>
<organism evidence="2 3">
    <name type="scientific">Eastern grey kangaroopox virus</name>
    <dbReference type="NCBI Taxonomy" id="2042482"/>
    <lineage>
        <taxon>Viruses</taxon>
        <taxon>Varidnaviria</taxon>
        <taxon>Bamfordvirae</taxon>
        <taxon>Nucleocytoviricota</taxon>
        <taxon>Pokkesviricetes</taxon>
        <taxon>Chitovirales</taxon>
        <taxon>Poxviridae</taxon>
        <taxon>Chordopoxvirinae</taxon>
        <taxon>Macropopoxvirus</taxon>
        <taxon>Macropopoxvirus mgiganteuspox</taxon>
        <taxon>Eastern kangaroopox virus</taxon>
    </lineage>
</organism>
<name>A0A2C9DSX5_9POXV</name>
<keyword evidence="1" id="KW-0812">Transmembrane</keyword>